<evidence type="ECO:0000313" key="2">
    <source>
        <dbReference type="EMBL" id="MFC3000859.1"/>
    </source>
</evidence>
<dbReference type="RefSeq" id="WP_216836925.1">
    <property type="nucleotide sequence ID" value="NZ_JAFNJS010000003.1"/>
</dbReference>
<organism evidence="2 3">
    <name type="scientific">Falsiroseomonas tokyonensis</name>
    <dbReference type="NCBI Taxonomy" id="430521"/>
    <lineage>
        <taxon>Bacteria</taxon>
        <taxon>Pseudomonadati</taxon>
        <taxon>Pseudomonadota</taxon>
        <taxon>Alphaproteobacteria</taxon>
        <taxon>Acetobacterales</taxon>
        <taxon>Roseomonadaceae</taxon>
        <taxon>Falsiroseomonas</taxon>
    </lineage>
</organism>
<accession>A0ABV7BUW2</accession>
<feature type="compositionally biased region" description="Basic and acidic residues" evidence="1">
    <location>
        <begin position="156"/>
        <end position="170"/>
    </location>
</feature>
<feature type="region of interest" description="Disordered" evidence="1">
    <location>
        <begin position="120"/>
        <end position="174"/>
    </location>
</feature>
<comment type="caution">
    <text evidence="2">The sequence shown here is derived from an EMBL/GenBank/DDBJ whole genome shotgun (WGS) entry which is preliminary data.</text>
</comment>
<evidence type="ECO:0000313" key="3">
    <source>
        <dbReference type="Proteomes" id="UP001595420"/>
    </source>
</evidence>
<feature type="compositionally biased region" description="Low complexity" evidence="1">
    <location>
        <begin position="120"/>
        <end position="129"/>
    </location>
</feature>
<gene>
    <name evidence="2" type="ORF">ACFOD3_13210</name>
</gene>
<proteinExistence type="predicted"/>
<dbReference type="Proteomes" id="UP001595420">
    <property type="component" value="Unassembled WGS sequence"/>
</dbReference>
<dbReference type="EMBL" id="JBHRSB010000003">
    <property type="protein sequence ID" value="MFC3000859.1"/>
    <property type="molecule type" value="Genomic_DNA"/>
</dbReference>
<protein>
    <recommendedName>
        <fullName evidence="4">Cell division protein FtsL</fullName>
    </recommendedName>
</protein>
<evidence type="ECO:0000256" key="1">
    <source>
        <dbReference type="SAM" id="MobiDB-lite"/>
    </source>
</evidence>
<feature type="compositionally biased region" description="Pro residues" evidence="1">
    <location>
        <begin position="130"/>
        <end position="149"/>
    </location>
</feature>
<evidence type="ECO:0008006" key="4">
    <source>
        <dbReference type="Google" id="ProtNLM"/>
    </source>
</evidence>
<feature type="region of interest" description="Disordered" evidence="1">
    <location>
        <begin position="204"/>
        <end position="237"/>
    </location>
</feature>
<sequence length="303" mass="31547">MIRPFTILCFCAFAGAGAWLYQVKHQVATQDRELREVWRQIEAARDRTAILRAEWALLNEPGRLREVALRHLPLEPMQPQQFTRLPEMVRRLPTAVAFAGPPNLFVPETPRNAPVMLAAAQTPAPAAAEPAPPPARAAAPAPAPAPAPAAPARVAETPRRAAPESLRQTEEAPAPQALAATLAAQRATPRMSPPVPVRAAPLRDAAPRQAPSPAAPANATPAAPATAAAPSRAVQPAVHIAPARSAPPVRTTQAAPPAPTYVSALGGASSLGLGRPMAPPVPFSSAAAATLDRQGDLAPPRAR</sequence>
<reference evidence="3" key="1">
    <citation type="journal article" date="2019" name="Int. J. Syst. Evol. Microbiol.">
        <title>The Global Catalogue of Microorganisms (GCM) 10K type strain sequencing project: providing services to taxonomists for standard genome sequencing and annotation.</title>
        <authorList>
            <consortium name="The Broad Institute Genomics Platform"/>
            <consortium name="The Broad Institute Genome Sequencing Center for Infectious Disease"/>
            <person name="Wu L."/>
            <person name="Ma J."/>
        </authorList>
    </citation>
    <scope>NUCLEOTIDE SEQUENCE [LARGE SCALE GENOMIC DNA]</scope>
    <source>
        <strain evidence="3">CGMCC 1.16855</strain>
    </source>
</reference>
<keyword evidence="3" id="KW-1185">Reference proteome</keyword>
<feature type="compositionally biased region" description="Low complexity" evidence="1">
    <location>
        <begin position="207"/>
        <end position="237"/>
    </location>
</feature>
<name>A0ABV7BUW2_9PROT</name>